<organism evidence="1 2">
    <name type="scientific">Rotaria magnacalcarata</name>
    <dbReference type="NCBI Taxonomy" id="392030"/>
    <lineage>
        <taxon>Eukaryota</taxon>
        <taxon>Metazoa</taxon>
        <taxon>Spiralia</taxon>
        <taxon>Gnathifera</taxon>
        <taxon>Rotifera</taxon>
        <taxon>Eurotatoria</taxon>
        <taxon>Bdelloidea</taxon>
        <taxon>Philodinida</taxon>
        <taxon>Philodinidae</taxon>
        <taxon>Rotaria</taxon>
    </lineage>
</organism>
<evidence type="ECO:0000313" key="1">
    <source>
        <dbReference type="EMBL" id="CAF0988735.1"/>
    </source>
</evidence>
<dbReference type="InterPro" id="IPR020095">
    <property type="entry name" value="PsdUridine_synth_TruA_C"/>
</dbReference>
<protein>
    <submittedName>
        <fullName evidence="1">Uncharacterized protein</fullName>
    </submittedName>
</protein>
<name>A0A814G4B1_9BILA</name>
<dbReference type="Gene3D" id="3.30.70.660">
    <property type="entry name" value="Pseudouridine synthase I, catalytic domain, C-terminal subdomain"/>
    <property type="match status" value="1"/>
</dbReference>
<gene>
    <name evidence="1" type="ORF">CJN711_LOCUS1741</name>
</gene>
<dbReference type="GO" id="GO:0003723">
    <property type="term" value="F:RNA binding"/>
    <property type="evidence" value="ECO:0007669"/>
    <property type="project" value="InterPro"/>
</dbReference>
<dbReference type="GO" id="GO:0009982">
    <property type="term" value="F:pseudouridine synthase activity"/>
    <property type="evidence" value="ECO:0007669"/>
    <property type="project" value="InterPro"/>
</dbReference>
<accession>A0A814G4B1</accession>
<dbReference type="AlphaFoldDB" id="A0A814G4B1"/>
<evidence type="ECO:0000313" key="2">
    <source>
        <dbReference type="Proteomes" id="UP000663855"/>
    </source>
</evidence>
<sequence length="130" mass="15002">MIDIPKAPPLGLVLEKLHYDRYDKKFGNDGQHESLTWEEAQTDITTFKEEIIVPHIVKKEITDKSMFSWLFFGPMLSCYEHSSPYFSIVTYIIPTLLGHLRHLPCVQKLLDNACMNELDDDDDDNNGADE</sequence>
<proteinExistence type="predicted"/>
<dbReference type="EMBL" id="CAJNOV010000113">
    <property type="protein sequence ID" value="CAF0988735.1"/>
    <property type="molecule type" value="Genomic_DNA"/>
</dbReference>
<comment type="caution">
    <text evidence="1">The sequence shown here is derived from an EMBL/GenBank/DDBJ whole genome shotgun (WGS) entry which is preliminary data.</text>
</comment>
<reference evidence="1" key="1">
    <citation type="submission" date="2021-02" db="EMBL/GenBank/DDBJ databases">
        <authorList>
            <person name="Nowell W R."/>
        </authorList>
    </citation>
    <scope>NUCLEOTIDE SEQUENCE</scope>
</reference>
<dbReference type="Proteomes" id="UP000663855">
    <property type="component" value="Unassembled WGS sequence"/>
</dbReference>